<dbReference type="GO" id="GO:0051087">
    <property type="term" value="F:protein-folding chaperone binding"/>
    <property type="evidence" value="ECO:0007669"/>
    <property type="project" value="TreeGrafter"/>
</dbReference>
<dbReference type="InterPro" id="IPR037124">
    <property type="entry name" value="Chaperonin_GroES_sf"/>
</dbReference>
<dbReference type="InterPro" id="IPR020818">
    <property type="entry name" value="Chaperonin_GroES"/>
</dbReference>
<dbReference type="GO" id="GO:0005524">
    <property type="term" value="F:ATP binding"/>
    <property type="evidence" value="ECO:0007669"/>
    <property type="project" value="InterPro"/>
</dbReference>
<dbReference type="PRINTS" id="PR00297">
    <property type="entry name" value="CHAPERONIN10"/>
</dbReference>
<dbReference type="InterPro" id="IPR018369">
    <property type="entry name" value="Chaprnonin_Cpn10_CS"/>
</dbReference>
<keyword evidence="2 3" id="KW-0143">Chaperone</keyword>
<dbReference type="Pfam" id="PF00166">
    <property type="entry name" value="Cpn10"/>
    <property type="match status" value="1"/>
</dbReference>
<dbReference type="GO" id="GO:0005737">
    <property type="term" value="C:cytoplasm"/>
    <property type="evidence" value="ECO:0007669"/>
    <property type="project" value="UniProtKB-SubCell"/>
</dbReference>
<dbReference type="OrthoDB" id="9806791at2"/>
<sequence>MLKPLDNRVVLRVTKEEEKTQGGIVLASAAQEKPQTAEVLAVGPGRMTNHGKLIEPAVKVGDKVIFEKFSGASVALDDEEVLIVKDSDILAIIE</sequence>
<dbReference type="EMBL" id="BFFO01000001">
    <property type="protein sequence ID" value="GBG96035.1"/>
    <property type="molecule type" value="Genomic_DNA"/>
</dbReference>
<dbReference type="NCBIfam" id="NF001533">
    <property type="entry name" value="PRK00364.2-4"/>
    <property type="match status" value="1"/>
</dbReference>
<evidence type="ECO:0000256" key="2">
    <source>
        <dbReference type="ARBA" id="ARBA00023186"/>
    </source>
</evidence>
<comment type="subunit">
    <text evidence="3">Heptamer of 7 subunits arranged in a ring. Interacts with the chaperonin GroEL.</text>
</comment>
<evidence type="ECO:0000256" key="4">
    <source>
        <dbReference type="RuleBase" id="RU000535"/>
    </source>
</evidence>
<keyword evidence="3" id="KW-0963">Cytoplasm</keyword>
<dbReference type="HAMAP" id="MF_00580">
    <property type="entry name" value="CH10"/>
    <property type="match status" value="1"/>
</dbReference>
<dbReference type="FunFam" id="2.30.33.40:FF:000001">
    <property type="entry name" value="10 kDa chaperonin"/>
    <property type="match status" value="1"/>
</dbReference>
<evidence type="ECO:0000313" key="6">
    <source>
        <dbReference type="Proteomes" id="UP000245021"/>
    </source>
</evidence>
<dbReference type="PANTHER" id="PTHR10772">
    <property type="entry name" value="10 KDA HEAT SHOCK PROTEIN"/>
    <property type="match status" value="1"/>
</dbReference>
<dbReference type="Proteomes" id="UP000245021">
    <property type="component" value="Unassembled WGS sequence"/>
</dbReference>
<comment type="caution">
    <text evidence="5">The sequence shown here is derived from an EMBL/GenBank/DDBJ whole genome shotgun (WGS) entry which is preliminary data.</text>
</comment>
<evidence type="ECO:0000256" key="3">
    <source>
        <dbReference type="HAMAP-Rule" id="MF_00580"/>
    </source>
</evidence>
<gene>
    <name evidence="3 5" type="primary">groES</name>
    <name evidence="3" type="synonym">groS</name>
    <name evidence="5" type="ORF">NtB2_00138</name>
</gene>
<dbReference type="SMART" id="SM00883">
    <property type="entry name" value="Cpn10"/>
    <property type="match status" value="1"/>
</dbReference>
<accession>A0A2R5HFF5</accession>
<dbReference type="AlphaFoldDB" id="A0A2R5HFF5"/>
<protein>
    <recommendedName>
        <fullName evidence="3">Co-chaperonin GroES</fullName>
    </recommendedName>
    <alternativeName>
        <fullName evidence="3">10 kDa chaperonin</fullName>
    </alternativeName>
    <alternativeName>
        <fullName evidence="3">Chaperonin-10</fullName>
        <shortName evidence="3">Cpn10</shortName>
    </alternativeName>
</protein>
<name>A0A2R5HFF5_9LACT</name>
<comment type="subcellular location">
    <subcellularLocation>
        <location evidence="3">Cytoplasm</location>
    </subcellularLocation>
</comment>
<evidence type="ECO:0000256" key="1">
    <source>
        <dbReference type="ARBA" id="ARBA00006975"/>
    </source>
</evidence>
<organism evidence="5 6">
    <name type="scientific">Lactococcus termiticola</name>
    <dbReference type="NCBI Taxonomy" id="2169526"/>
    <lineage>
        <taxon>Bacteria</taxon>
        <taxon>Bacillati</taxon>
        <taxon>Bacillota</taxon>
        <taxon>Bacilli</taxon>
        <taxon>Lactobacillales</taxon>
        <taxon>Streptococcaceae</taxon>
        <taxon>Lactococcus</taxon>
    </lineage>
</organism>
<dbReference type="PANTHER" id="PTHR10772:SF58">
    <property type="entry name" value="CO-CHAPERONIN GROES"/>
    <property type="match status" value="1"/>
</dbReference>
<dbReference type="NCBIfam" id="NF001531">
    <property type="entry name" value="PRK00364.2-2"/>
    <property type="match status" value="1"/>
</dbReference>
<dbReference type="GO" id="GO:0044183">
    <property type="term" value="F:protein folding chaperone"/>
    <property type="evidence" value="ECO:0007669"/>
    <property type="project" value="InterPro"/>
</dbReference>
<dbReference type="SUPFAM" id="SSF50129">
    <property type="entry name" value="GroES-like"/>
    <property type="match status" value="1"/>
</dbReference>
<dbReference type="CDD" id="cd00320">
    <property type="entry name" value="cpn10"/>
    <property type="match status" value="1"/>
</dbReference>
<dbReference type="Gene3D" id="2.30.33.40">
    <property type="entry name" value="GroES chaperonin"/>
    <property type="match status" value="1"/>
</dbReference>
<dbReference type="InterPro" id="IPR011032">
    <property type="entry name" value="GroES-like_sf"/>
</dbReference>
<comment type="function">
    <text evidence="3 4">Together with the chaperonin GroEL, plays an essential role in assisting protein folding. The GroEL-GroES system forms a nano-cage that allows encapsulation of the non-native substrate proteins and provides a physical environment optimized to promote and accelerate protein folding. GroES binds to the apical surface of the GroEL ring, thereby capping the opening of the GroEL channel.</text>
</comment>
<comment type="similarity">
    <text evidence="1 3 4">Belongs to the GroES chaperonin family.</text>
</comment>
<reference evidence="5 6" key="1">
    <citation type="journal article" date="2018" name="Genome Announc.">
        <title>Draft Genome Sequence of Lactococcus sp. Strain NtB2 (JCM 32569), Isolated from the Gut of the Higher Termite Nasutitermes takasagoensis.</title>
        <authorList>
            <person name="Noda S."/>
            <person name="Aihara C."/>
            <person name="Yuki M."/>
            <person name="Ohkuma M."/>
        </authorList>
    </citation>
    <scope>NUCLEOTIDE SEQUENCE [LARGE SCALE GENOMIC DNA]</scope>
    <source>
        <strain evidence="5 6">NtB2</strain>
    </source>
</reference>
<dbReference type="PROSITE" id="PS00681">
    <property type="entry name" value="CHAPERONINS_CPN10"/>
    <property type="match status" value="1"/>
</dbReference>
<proteinExistence type="inferred from homology"/>
<keyword evidence="6" id="KW-1185">Reference proteome</keyword>
<evidence type="ECO:0000313" key="5">
    <source>
        <dbReference type="EMBL" id="GBG96035.1"/>
    </source>
</evidence>
<dbReference type="RefSeq" id="WP_109245023.1">
    <property type="nucleotide sequence ID" value="NZ_BFFO01000001.1"/>
</dbReference>
<dbReference type="GO" id="GO:0051082">
    <property type="term" value="F:unfolded protein binding"/>
    <property type="evidence" value="ECO:0007669"/>
    <property type="project" value="TreeGrafter"/>
</dbReference>
<dbReference type="GO" id="GO:0046872">
    <property type="term" value="F:metal ion binding"/>
    <property type="evidence" value="ECO:0007669"/>
    <property type="project" value="TreeGrafter"/>
</dbReference>
<dbReference type="NCBIfam" id="NF001534">
    <property type="entry name" value="PRK00364.2-5"/>
    <property type="match status" value="1"/>
</dbReference>